<dbReference type="EMBL" id="CAICTM010000376">
    <property type="protein sequence ID" value="CAB9509168.1"/>
    <property type="molecule type" value="Genomic_DNA"/>
</dbReference>
<keyword evidence="4" id="KW-1185">Reference proteome</keyword>
<evidence type="ECO:0000313" key="4">
    <source>
        <dbReference type="Proteomes" id="UP001153069"/>
    </source>
</evidence>
<feature type="region of interest" description="Disordered" evidence="1">
    <location>
        <begin position="197"/>
        <end position="241"/>
    </location>
</feature>
<keyword evidence="2" id="KW-0472">Membrane</keyword>
<feature type="compositionally biased region" description="Polar residues" evidence="1">
    <location>
        <begin position="389"/>
        <end position="424"/>
    </location>
</feature>
<gene>
    <name evidence="3" type="ORF">SEMRO_377_G130120.1</name>
</gene>
<feature type="compositionally biased region" description="Polar residues" evidence="1">
    <location>
        <begin position="484"/>
        <end position="494"/>
    </location>
</feature>
<feature type="region of interest" description="Disordered" evidence="1">
    <location>
        <begin position="1"/>
        <end position="138"/>
    </location>
</feature>
<feature type="transmembrane region" description="Helical" evidence="2">
    <location>
        <begin position="309"/>
        <end position="333"/>
    </location>
</feature>
<evidence type="ECO:0000256" key="1">
    <source>
        <dbReference type="SAM" id="MobiDB-lite"/>
    </source>
</evidence>
<accession>A0A9N8HBT7</accession>
<reference evidence="3" key="1">
    <citation type="submission" date="2020-06" db="EMBL/GenBank/DDBJ databases">
        <authorList>
            <consortium name="Plant Systems Biology data submission"/>
        </authorList>
    </citation>
    <scope>NUCLEOTIDE SEQUENCE</scope>
    <source>
        <strain evidence="3">D6</strain>
    </source>
</reference>
<feature type="compositionally biased region" description="Basic residues" evidence="1">
    <location>
        <begin position="295"/>
        <end position="304"/>
    </location>
</feature>
<feature type="compositionally biased region" description="Polar residues" evidence="1">
    <location>
        <begin position="511"/>
        <end position="522"/>
    </location>
</feature>
<feature type="compositionally biased region" description="Polar residues" evidence="1">
    <location>
        <begin position="432"/>
        <end position="466"/>
    </location>
</feature>
<feature type="compositionally biased region" description="Low complexity" evidence="1">
    <location>
        <begin position="59"/>
        <end position="89"/>
    </location>
</feature>
<organism evidence="3 4">
    <name type="scientific">Seminavis robusta</name>
    <dbReference type="NCBI Taxonomy" id="568900"/>
    <lineage>
        <taxon>Eukaryota</taxon>
        <taxon>Sar</taxon>
        <taxon>Stramenopiles</taxon>
        <taxon>Ochrophyta</taxon>
        <taxon>Bacillariophyta</taxon>
        <taxon>Bacillariophyceae</taxon>
        <taxon>Bacillariophycidae</taxon>
        <taxon>Naviculales</taxon>
        <taxon>Naviculaceae</taxon>
        <taxon>Seminavis</taxon>
    </lineage>
</organism>
<keyword evidence="2" id="KW-1133">Transmembrane helix</keyword>
<dbReference type="Proteomes" id="UP001153069">
    <property type="component" value="Unassembled WGS sequence"/>
</dbReference>
<feature type="region of interest" description="Disordered" evidence="1">
    <location>
        <begin position="253"/>
        <end position="305"/>
    </location>
</feature>
<keyword evidence="2" id="KW-0812">Transmembrane</keyword>
<feature type="region of interest" description="Disordered" evidence="1">
    <location>
        <begin position="363"/>
        <end position="527"/>
    </location>
</feature>
<comment type="caution">
    <text evidence="3">The sequence shown here is derived from an EMBL/GenBank/DDBJ whole genome shotgun (WGS) entry which is preliminary data.</text>
</comment>
<protein>
    <submittedName>
        <fullName evidence="3">Uncharacterized protein</fullName>
    </submittedName>
</protein>
<feature type="compositionally biased region" description="Low complexity" evidence="1">
    <location>
        <begin position="216"/>
        <end position="227"/>
    </location>
</feature>
<name>A0A9N8HBT7_9STRA</name>
<feature type="compositionally biased region" description="Acidic residues" evidence="1">
    <location>
        <begin position="254"/>
        <end position="275"/>
    </location>
</feature>
<evidence type="ECO:0000256" key="2">
    <source>
        <dbReference type="SAM" id="Phobius"/>
    </source>
</evidence>
<dbReference type="AlphaFoldDB" id="A0A9N8HBT7"/>
<sequence length="709" mass="77353">MSKTGSVSGEYDFRRKRKERLARSFQDKAGDERWGGSGTLGLPQDFQYSPNSQHKAEPPYRSSSYISPSTFPKSQTQTSNSQQTSTLSQYPQFHPASPPSFKLPIDPPASASTPRRKNSSSCIPDTSSLSRRSSCMPSVGSVLGYEESVKKYPYVVLNHKPDKVECVEGSYRDCPPSIAPSLSSLSLGLNDASQFCATGTIPASPQQQQPDPPQLESPQLQRQQRQLPPRDLEQNTGGDDYYHYVWNSYYNRDGDEEDEKKEEEDENEETFEDEPFVSKNEPASDSIEFGVAKGNRPKKKKKKSGNPPFCLLCICLIFLLLIIAIIVVAVVGYDEVRQALGLAPKDDPVAASATNDMEQLTMQRLTPGPTPGPDGGKQTPGLTLAAGPSQDSTLEPTVLDSQNSTNASNNITDQTDATGASNKTLVIAPTPSALSSPNPTSLSASFITSNPTLPSQSQTQELNAAQTPIADPSPVPTDAPRTPQPTNAPRTPQPTDVPRTPQPSDAPRTPQPTTLAPATNAPSPVPTTLVPAVSLPVTPQPIPLSPGVWWSTPWPAPRPLFATTSAPVPAPEPLYASSHMTLRNVHVFLSDSVHSYGVEHVRPEIRWRGLIYYPWTGFGYQEMARGAWYPLGDFDNWCNPQAGCFGHSLLNGDMELRLSIRAVANVDSATDYGWTLPSTLWFHTQNYETSTLETNNGVSLKWRFDVVEL</sequence>
<proteinExistence type="predicted"/>
<evidence type="ECO:0000313" key="3">
    <source>
        <dbReference type="EMBL" id="CAB9509168.1"/>
    </source>
</evidence>
<feature type="compositionally biased region" description="Basic and acidic residues" evidence="1">
    <location>
        <begin position="21"/>
        <end position="34"/>
    </location>
</feature>